<dbReference type="InterPro" id="IPR041685">
    <property type="entry name" value="AAA_GajA/Old/RecF-like"/>
</dbReference>
<comment type="caution">
    <text evidence="2">The sequence shown here is derived from an EMBL/GenBank/DDBJ whole genome shotgun (WGS) entry which is preliminary data.</text>
</comment>
<dbReference type="EMBL" id="JAKLTR010000034">
    <property type="protein sequence ID" value="MCG2618124.1"/>
    <property type="molecule type" value="Genomic_DNA"/>
</dbReference>
<gene>
    <name evidence="2" type="ORF">LZZ85_27725</name>
</gene>
<dbReference type="InterPro" id="IPR051396">
    <property type="entry name" value="Bact_Antivir_Def_Nuclease"/>
</dbReference>
<dbReference type="PANTHER" id="PTHR43581:SF4">
    <property type="entry name" value="ATP_GTP PHOSPHATASE"/>
    <property type="match status" value="1"/>
</dbReference>
<proteinExistence type="predicted"/>
<dbReference type="PANTHER" id="PTHR43581">
    <property type="entry name" value="ATP/GTP PHOSPHATASE"/>
    <property type="match status" value="1"/>
</dbReference>
<sequence length="507" mass="59059">MFQLYYFKILKHQHFKELSLQFVDDEIDKIKGPYTTLIIGPNGTGKSQILSAIVEVFNYLAVAKYQSGLKRPFNFNFELKYFLFGKEHHVDCSTGELIFSINQTRANLSEINLPEKFIASSISLNDRYPLLNNRSKYINTHYEYLGVRSSGNSAYISYHIKKVVDSLSDSAMKLSTLPNIRMLFEKLSLQPRLTISFKPGRRFSLKEGNSNNIFEIAKSENSFSHYFQEFIKDTRSKSLDERRLSTYERILSDPNALKKAVSFLQTHIDKFKQKYLYKIRINYHLNFEKANTLNDFANDSEILRTLRELEIFSVDKVNLTKEGTNFKFEQASSGEYHLLTSFLGIISKIEDNSLILIDEPEISLHPNWQMQFMDVLNRVFENFTTCHFIIASHSHFLVSDLENEKSSILRLAMAKDSGTIESELLRKDTFGWTPENILYNIFNVASVSNHYFEMDLRKLARLISDKSKDFTAIRSYINKLERFEILPEDPLNILLDQAKGYLKQYEV</sequence>
<evidence type="ECO:0000259" key="1">
    <source>
        <dbReference type="Pfam" id="PF13175"/>
    </source>
</evidence>
<dbReference type="Gene3D" id="3.40.50.300">
    <property type="entry name" value="P-loop containing nucleotide triphosphate hydrolases"/>
    <property type="match status" value="1"/>
</dbReference>
<evidence type="ECO:0000313" key="2">
    <source>
        <dbReference type="EMBL" id="MCG2618124.1"/>
    </source>
</evidence>
<protein>
    <submittedName>
        <fullName evidence="2">AAA family ATPase</fullName>
    </submittedName>
</protein>
<feature type="domain" description="Endonuclease GajA/Old nuclease/RecF-like AAA" evidence="1">
    <location>
        <begin position="16"/>
        <end position="398"/>
    </location>
</feature>
<dbReference type="SUPFAM" id="SSF52540">
    <property type="entry name" value="P-loop containing nucleoside triphosphate hydrolases"/>
    <property type="match status" value="1"/>
</dbReference>
<keyword evidence="3" id="KW-1185">Reference proteome</keyword>
<dbReference type="InterPro" id="IPR027417">
    <property type="entry name" value="P-loop_NTPase"/>
</dbReference>
<name>A0ABS9L0M0_9BACT</name>
<dbReference type="RefSeq" id="WP_237877302.1">
    <property type="nucleotide sequence ID" value="NZ_JAKLTR010000034.1"/>
</dbReference>
<dbReference type="Pfam" id="PF13175">
    <property type="entry name" value="AAA_15"/>
    <property type="match status" value="1"/>
</dbReference>
<reference evidence="2" key="1">
    <citation type="submission" date="2022-01" db="EMBL/GenBank/DDBJ databases">
        <authorList>
            <person name="Jo J.-H."/>
            <person name="Im W.-T."/>
        </authorList>
    </citation>
    <scope>NUCLEOTIDE SEQUENCE</scope>
    <source>
        <strain evidence="2">NA20</strain>
    </source>
</reference>
<dbReference type="Proteomes" id="UP001165367">
    <property type="component" value="Unassembled WGS sequence"/>
</dbReference>
<accession>A0ABS9L0M0</accession>
<evidence type="ECO:0000313" key="3">
    <source>
        <dbReference type="Proteomes" id="UP001165367"/>
    </source>
</evidence>
<organism evidence="2 3">
    <name type="scientific">Terrimonas ginsenosidimutans</name>
    <dbReference type="NCBI Taxonomy" id="2908004"/>
    <lineage>
        <taxon>Bacteria</taxon>
        <taxon>Pseudomonadati</taxon>
        <taxon>Bacteroidota</taxon>
        <taxon>Chitinophagia</taxon>
        <taxon>Chitinophagales</taxon>
        <taxon>Chitinophagaceae</taxon>
        <taxon>Terrimonas</taxon>
    </lineage>
</organism>